<dbReference type="EMBL" id="JAWXYB010000018">
    <property type="protein sequence ID" value="MDX5932695.1"/>
    <property type="molecule type" value="Genomic_DNA"/>
</dbReference>
<protein>
    <recommendedName>
        <fullName evidence="3">Phage tail protein</fullName>
    </recommendedName>
</protein>
<evidence type="ECO:0008006" key="3">
    <source>
        <dbReference type="Google" id="ProtNLM"/>
    </source>
</evidence>
<keyword evidence="2" id="KW-1185">Reference proteome</keyword>
<reference evidence="1 2" key="1">
    <citation type="submission" date="2023-11" db="EMBL/GenBank/DDBJ databases">
        <title>MicrobeMod: A computational toolkit for identifying prokaryotic methylation and restriction-modification with nanopore sequencing.</title>
        <authorList>
            <person name="Crits-Christoph A."/>
            <person name="Kang S.C."/>
            <person name="Lee H."/>
            <person name="Ostrov N."/>
        </authorList>
    </citation>
    <scope>NUCLEOTIDE SEQUENCE [LARGE SCALE GENOMIC DNA]</scope>
    <source>
        <strain evidence="1 2">DSMZ 700</strain>
    </source>
</reference>
<comment type="caution">
    <text evidence="1">The sequence shown here is derived from an EMBL/GenBank/DDBJ whole genome shotgun (WGS) entry which is preliminary data.</text>
</comment>
<dbReference type="Gene3D" id="3.10.450.40">
    <property type="match status" value="1"/>
</dbReference>
<gene>
    <name evidence="1" type="ORF">SIL87_18240</name>
</gene>
<dbReference type="RefSeq" id="WP_319615547.1">
    <property type="nucleotide sequence ID" value="NZ_JAWXYB010000018.1"/>
</dbReference>
<sequence>MADAGLVFGGDLAIDAGGDLALAAGSALTEQRVLRRLLTNPGDYIWQLSFGAGLGQFVGAAGAEAAVAAIARAQIAAESRVASSPLPQITVAAGNPAGIGLTIAYQDAVSGQSAALTLPL</sequence>
<accession>A0AAW9DUM1</accession>
<name>A0AAW9DUM1_ACIAO</name>
<organism evidence="1 2">
    <name type="scientific">Acidiphilium acidophilum</name>
    <name type="common">Thiobacillus acidophilus</name>
    <dbReference type="NCBI Taxonomy" id="76588"/>
    <lineage>
        <taxon>Bacteria</taxon>
        <taxon>Pseudomonadati</taxon>
        <taxon>Pseudomonadota</taxon>
        <taxon>Alphaproteobacteria</taxon>
        <taxon>Acetobacterales</taxon>
        <taxon>Acidocellaceae</taxon>
        <taxon>Acidiphilium</taxon>
    </lineage>
</organism>
<evidence type="ECO:0000313" key="2">
    <source>
        <dbReference type="Proteomes" id="UP001279553"/>
    </source>
</evidence>
<proteinExistence type="predicted"/>
<evidence type="ECO:0000313" key="1">
    <source>
        <dbReference type="EMBL" id="MDX5932695.1"/>
    </source>
</evidence>
<dbReference type="Proteomes" id="UP001279553">
    <property type="component" value="Unassembled WGS sequence"/>
</dbReference>
<dbReference type="AlphaFoldDB" id="A0AAW9DUM1"/>